<protein>
    <submittedName>
        <fullName evidence="1">Uncharacterized protein</fullName>
    </submittedName>
</protein>
<evidence type="ECO:0000313" key="1">
    <source>
        <dbReference type="EMBL" id="KAH7929723.1"/>
    </source>
</evidence>
<dbReference type="EMBL" id="MU266338">
    <property type="protein sequence ID" value="KAH7929723.1"/>
    <property type="molecule type" value="Genomic_DNA"/>
</dbReference>
<organism evidence="1 2">
    <name type="scientific">Leucogyrophana mollusca</name>
    <dbReference type="NCBI Taxonomy" id="85980"/>
    <lineage>
        <taxon>Eukaryota</taxon>
        <taxon>Fungi</taxon>
        <taxon>Dikarya</taxon>
        <taxon>Basidiomycota</taxon>
        <taxon>Agaricomycotina</taxon>
        <taxon>Agaricomycetes</taxon>
        <taxon>Agaricomycetidae</taxon>
        <taxon>Boletales</taxon>
        <taxon>Boletales incertae sedis</taxon>
        <taxon>Leucogyrophana</taxon>
    </lineage>
</organism>
<proteinExistence type="predicted"/>
<accession>A0ACB8BYI5</accession>
<gene>
    <name evidence="1" type="ORF">BV22DRAFT_106111</name>
</gene>
<dbReference type="Proteomes" id="UP000790709">
    <property type="component" value="Unassembled WGS sequence"/>
</dbReference>
<name>A0ACB8BYI5_9AGAM</name>
<evidence type="ECO:0000313" key="2">
    <source>
        <dbReference type="Proteomes" id="UP000790709"/>
    </source>
</evidence>
<reference evidence="1" key="1">
    <citation type="journal article" date="2021" name="New Phytol.">
        <title>Evolutionary innovations through gain and loss of genes in the ectomycorrhizal Boletales.</title>
        <authorList>
            <person name="Wu G."/>
            <person name="Miyauchi S."/>
            <person name="Morin E."/>
            <person name="Kuo A."/>
            <person name="Drula E."/>
            <person name="Varga T."/>
            <person name="Kohler A."/>
            <person name="Feng B."/>
            <person name="Cao Y."/>
            <person name="Lipzen A."/>
            <person name="Daum C."/>
            <person name="Hundley H."/>
            <person name="Pangilinan J."/>
            <person name="Johnson J."/>
            <person name="Barry K."/>
            <person name="LaButti K."/>
            <person name="Ng V."/>
            <person name="Ahrendt S."/>
            <person name="Min B."/>
            <person name="Choi I.G."/>
            <person name="Park H."/>
            <person name="Plett J.M."/>
            <person name="Magnuson J."/>
            <person name="Spatafora J.W."/>
            <person name="Nagy L.G."/>
            <person name="Henrissat B."/>
            <person name="Grigoriev I.V."/>
            <person name="Yang Z.L."/>
            <person name="Xu J."/>
            <person name="Martin F.M."/>
        </authorList>
    </citation>
    <scope>NUCLEOTIDE SEQUENCE</scope>
    <source>
        <strain evidence="1">KUC20120723A-06</strain>
    </source>
</reference>
<sequence>MSFHLDAVITLADGLYNWTSAATSTKRLAKKVPREQPNKALVLAINSGDLTSQRTDRKERSQVFKDTFGALWSTYRAGEPGQTLEQKKDRIFWKLVSELGIGIRYRDVVLVSPPAQFKSIGHQLVGSLAKQKVPYRNATVEKQDALTAQVKALTQLRNDDLLAFNRMLLEKDSTIAAISDKNDQAHRQLRVDLEDARTKANDLCIALEDLSDKDLANTNTISALRQAFASLACRHEEAHVMFQRNLSAKQKIIDDLTSRLESDAKLRLDLEDARTEAVNAAIAIEDLTDKDLANTNMISGLQKTLHSVARRQEQEQFMFHEDLSAKQNAINDLTSELKKTKDLLASKTNELEDLRYEKEILQERPLARRRAGFKDDKIANYREVSQLKDTILLLANSNAALEAELAALSSVGDRAPEPPVSDVLDEDFSLESSSPSSYTPSLTGDGIVFGPTADSTFDEGQPRVSPHSNFSQSFFSHRTFWDLTDPSAQPATPPSLSTALNRNVSTPLDNAASPSSDFTSNARNSTTPGDIFTDVPRLHFYFSPTITPPTTPPALTLPSPSDATRPIRPLKPSKVVLTPLRLPLWPSLVDVDEDNIPWTRKRLKSQLEPFRKHKRPYIA</sequence>
<keyword evidence="2" id="KW-1185">Reference proteome</keyword>
<comment type="caution">
    <text evidence="1">The sequence shown here is derived from an EMBL/GenBank/DDBJ whole genome shotgun (WGS) entry which is preliminary data.</text>
</comment>